<dbReference type="PROSITE" id="PS50252">
    <property type="entry name" value="TBOX_3"/>
    <property type="match status" value="1"/>
</dbReference>
<evidence type="ECO:0000256" key="5">
    <source>
        <dbReference type="ARBA" id="ARBA00023242"/>
    </source>
</evidence>
<protein>
    <recommendedName>
        <fullName evidence="8">T-box domain-containing protein</fullName>
    </recommendedName>
</protein>
<sequence length="445" mass="49378">MDAAKMSSPSVTREDELQQLAIHAAGNRFPNERRPYELPPIGSAGSPYQLPPSAHHSASAAAMMAHRHLAAAASVKSDPNIKIELENAELWQQFHQIGTEMIITKLGRRMFPTLKVNLSGLDPNTKYFVLLDLVLADDSRFRFNAGWLRSGKAEPQWPSRIYTHPDSPATGAQWMKHEISFQKVKLTNNTMDQQGHLVLTSMHKYVPRIHVIAASDYASLHWGMPTTINTAAFNVCSFIAVTAYANDRMTQLKIDNNPFAKGFRENGQLRVKKRQLRDSSPENRKKSRPSSASSSHSSLNITDDECNPQTASGVLQDPVTPPPSLTISSSSPIKGSPTNFSIARLVGETTSPAPIIFRPEMQQHQPSSFHHLHPAIHPWMTNQHHHHLSPYSSVFAPRLAGWPHHLPLIPMMHFSSMFQNGPHHLMMGSPGSASLTGNPNANKLF</sequence>
<reference evidence="9" key="1">
    <citation type="submission" date="2021-11" db="EMBL/GenBank/DDBJ databases">
        <authorList>
            <person name="Schell T."/>
        </authorList>
    </citation>
    <scope>NUCLEOTIDE SEQUENCE</scope>
    <source>
        <strain evidence="9">M5</strain>
    </source>
</reference>
<dbReference type="GO" id="GO:0001708">
    <property type="term" value="P:cell fate specification"/>
    <property type="evidence" value="ECO:0007669"/>
    <property type="project" value="TreeGrafter"/>
</dbReference>
<keyword evidence="3 6" id="KW-0238">DNA-binding</keyword>
<evidence type="ECO:0000256" key="6">
    <source>
        <dbReference type="PROSITE-ProRule" id="PRU00201"/>
    </source>
</evidence>
<name>A0A8J2RSE6_9CRUS</name>
<dbReference type="GO" id="GO:0045893">
    <property type="term" value="P:positive regulation of DNA-templated transcription"/>
    <property type="evidence" value="ECO:0007669"/>
    <property type="project" value="InterPro"/>
</dbReference>
<comment type="caution">
    <text evidence="6">Lacks conserved residue(s) required for the propagation of feature annotation.</text>
</comment>
<dbReference type="InterPro" id="IPR018186">
    <property type="entry name" value="TF_T-box_CS"/>
</dbReference>
<comment type="caution">
    <text evidence="9">The sequence shown here is derived from an EMBL/GenBank/DDBJ whole genome shotgun (WGS) entry which is preliminary data.</text>
</comment>
<keyword evidence="4" id="KW-0804">Transcription</keyword>
<feature type="region of interest" description="Disordered" evidence="7">
    <location>
        <begin position="272"/>
        <end position="333"/>
    </location>
</feature>
<keyword evidence="10" id="KW-1185">Reference proteome</keyword>
<dbReference type="PRINTS" id="PR00937">
    <property type="entry name" value="TBOX"/>
</dbReference>
<dbReference type="SMART" id="SM00425">
    <property type="entry name" value="TBOX"/>
    <property type="match status" value="1"/>
</dbReference>
<dbReference type="InterPro" id="IPR008967">
    <property type="entry name" value="p53-like_TF_DNA-bd_sf"/>
</dbReference>
<evidence type="ECO:0000256" key="4">
    <source>
        <dbReference type="ARBA" id="ARBA00023163"/>
    </source>
</evidence>
<dbReference type="SUPFAM" id="SSF49417">
    <property type="entry name" value="p53-like transcription factors"/>
    <property type="match status" value="1"/>
</dbReference>
<dbReference type="FunFam" id="2.60.40.820:FF:000015">
    <property type="entry name" value="T-box transcription factor mls-1"/>
    <property type="match status" value="1"/>
</dbReference>
<dbReference type="AlphaFoldDB" id="A0A8J2RSE6"/>
<dbReference type="PANTHER" id="PTHR11267:SF204">
    <property type="entry name" value="SPADETAIL"/>
    <property type="match status" value="1"/>
</dbReference>
<evidence type="ECO:0000256" key="3">
    <source>
        <dbReference type="ARBA" id="ARBA00023125"/>
    </source>
</evidence>
<dbReference type="Proteomes" id="UP000789390">
    <property type="component" value="Unassembled WGS sequence"/>
</dbReference>
<evidence type="ECO:0000259" key="8">
    <source>
        <dbReference type="PROSITE" id="PS50252"/>
    </source>
</evidence>
<evidence type="ECO:0000256" key="7">
    <source>
        <dbReference type="SAM" id="MobiDB-lite"/>
    </source>
</evidence>
<evidence type="ECO:0000256" key="2">
    <source>
        <dbReference type="ARBA" id="ARBA00023015"/>
    </source>
</evidence>
<dbReference type="InterPro" id="IPR036960">
    <property type="entry name" value="T-box_sf"/>
</dbReference>
<dbReference type="OrthoDB" id="7442607at2759"/>
<dbReference type="Pfam" id="PF00907">
    <property type="entry name" value="T-box"/>
    <property type="match status" value="1"/>
</dbReference>
<dbReference type="GO" id="GO:0000978">
    <property type="term" value="F:RNA polymerase II cis-regulatory region sequence-specific DNA binding"/>
    <property type="evidence" value="ECO:0007669"/>
    <property type="project" value="InterPro"/>
</dbReference>
<evidence type="ECO:0000313" key="9">
    <source>
        <dbReference type="EMBL" id="CAH0104024.1"/>
    </source>
</evidence>
<dbReference type="InterPro" id="IPR001699">
    <property type="entry name" value="TF_T-box"/>
</dbReference>
<organism evidence="9 10">
    <name type="scientific">Daphnia galeata</name>
    <dbReference type="NCBI Taxonomy" id="27404"/>
    <lineage>
        <taxon>Eukaryota</taxon>
        <taxon>Metazoa</taxon>
        <taxon>Ecdysozoa</taxon>
        <taxon>Arthropoda</taxon>
        <taxon>Crustacea</taxon>
        <taxon>Branchiopoda</taxon>
        <taxon>Diplostraca</taxon>
        <taxon>Cladocera</taxon>
        <taxon>Anomopoda</taxon>
        <taxon>Daphniidae</taxon>
        <taxon>Daphnia</taxon>
    </lineage>
</organism>
<dbReference type="Gene3D" id="2.60.40.820">
    <property type="entry name" value="Transcription factor, T-box"/>
    <property type="match status" value="1"/>
</dbReference>
<evidence type="ECO:0000256" key="1">
    <source>
        <dbReference type="ARBA" id="ARBA00004123"/>
    </source>
</evidence>
<dbReference type="InterPro" id="IPR046360">
    <property type="entry name" value="T-box_DNA-bd"/>
</dbReference>
<keyword evidence="5 6" id="KW-0539">Nucleus</keyword>
<accession>A0A8J2RSE6</accession>
<feature type="domain" description="T-box" evidence="8">
    <location>
        <begin position="85"/>
        <end position="265"/>
    </location>
</feature>
<dbReference type="PANTHER" id="PTHR11267">
    <property type="entry name" value="T-BOX PROTEIN-RELATED"/>
    <property type="match status" value="1"/>
</dbReference>
<dbReference type="GO" id="GO:0000785">
    <property type="term" value="C:chromatin"/>
    <property type="evidence" value="ECO:0007669"/>
    <property type="project" value="TreeGrafter"/>
</dbReference>
<dbReference type="EMBL" id="CAKKLH010000124">
    <property type="protein sequence ID" value="CAH0104024.1"/>
    <property type="molecule type" value="Genomic_DNA"/>
</dbReference>
<dbReference type="GO" id="GO:0000981">
    <property type="term" value="F:DNA-binding transcription factor activity, RNA polymerase II-specific"/>
    <property type="evidence" value="ECO:0007669"/>
    <property type="project" value="TreeGrafter"/>
</dbReference>
<comment type="subcellular location">
    <subcellularLocation>
        <location evidence="1 6">Nucleus</location>
    </subcellularLocation>
</comment>
<proteinExistence type="predicted"/>
<gene>
    <name evidence="9" type="ORF">DGAL_LOCUS6736</name>
</gene>
<dbReference type="PROSITE" id="PS01283">
    <property type="entry name" value="TBOX_1"/>
    <property type="match status" value="1"/>
</dbReference>
<feature type="compositionally biased region" description="Low complexity" evidence="7">
    <location>
        <begin position="289"/>
        <end position="298"/>
    </location>
</feature>
<evidence type="ECO:0000313" key="10">
    <source>
        <dbReference type="Proteomes" id="UP000789390"/>
    </source>
</evidence>
<dbReference type="GO" id="GO:0005634">
    <property type="term" value="C:nucleus"/>
    <property type="evidence" value="ECO:0007669"/>
    <property type="project" value="UniProtKB-SubCell"/>
</dbReference>
<keyword evidence="2" id="KW-0805">Transcription regulation</keyword>